<gene>
    <name evidence="1" type="ORF">DY000_02046200</name>
</gene>
<reference evidence="1 2" key="1">
    <citation type="journal article" date="2020" name="BMC Genomics">
        <title>Intraspecific diversification of the crop wild relative Brassica cretica Lam. using demographic model selection.</title>
        <authorList>
            <person name="Kioukis A."/>
            <person name="Michalopoulou V.A."/>
            <person name="Briers L."/>
            <person name="Pirintsos S."/>
            <person name="Studholme D.J."/>
            <person name="Pavlidis P."/>
            <person name="Sarris P.F."/>
        </authorList>
    </citation>
    <scope>NUCLEOTIDE SEQUENCE [LARGE SCALE GENOMIC DNA]</scope>
    <source>
        <strain evidence="2">cv. PFS-1207/04</strain>
    </source>
</reference>
<comment type="caution">
    <text evidence="1">The sequence shown here is derived from an EMBL/GenBank/DDBJ whole genome shotgun (WGS) entry which is preliminary data.</text>
</comment>
<proteinExistence type="predicted"/>
<protein>
    <submittedName>
        <fullName evidence="1">Uncharacterized protein</fullName>
    </submittedName>
</protein>
<dbReference type="Proteomes" id="UP000266723">
    <property type="component" value="Unassembled WGS sequence"/>
</dbReference>
<accession>A0ABQ7F2J7</accession>
<evidence type="ECO:0000313" key="1">
    <source>
        <dbReference type="EMBL" id="KAF3610077.1"/>
    </source>
</evidence>
<keyword evidence="2" id="KW-1185">Reference proteome</keyword>
<organism evidence="1 2">
    <name type="scientific">Brassica cretica</name>
    <name type="common">Mustard</name>
    <dbReference type="NCBI Taxonomy" id="69181"/>
    <lineage>
        <taxon>Eukaryota</taxon>
        <taxon>Viridiplantae</taxon>
        <taxon>Streptophyta</taxon>
        <taxon>Embryophyta</taxon>
        <taxon>Tracheophyta</taxon>
        <taxon>Spermatophyta</taxon>
        <taxon>Magnoliopsida</taxon>
        <taxon>eudicotyledons</taxon>
        <taxon>Gunneridae</taxon>
        <taxon>Pentapetalae</taxon>
        <taxon>rosids</taxon>
        <taxon>malvids</taxon>
        <taxon>Brassicales</taxon>
        <taxon>Brassicaceae</taxon>
        <taxon>Brassiceae</taxon>
        <taxon>Brassica</taxon>
    </lineage>
</organism>
<name>A0ABQ7F2J7_BRACR</name>
<evidence type="ECO:0000313" key="2">
    <source>
        <dbReference type="Proteomes" id="UP000266723"/>
    </source>
</evidence>
<sequence length="91" mass="10542">MGRNSITKSEILGPLAQRTIPRLPWVEMARSEVWRPLHRSDLDVGRGETFTDGEKQQSVDLIAREAKTLHDHPRMELKPELQNLQRTTNRT</sequence>
<dbReference type="EMBL" id="QGKV02000297">
    <property type="protein sequence ID" value="KAF3610077.1"/>
    <property type="molecule type" value="Genomic_DNA"/>
</dbReference>